<keyword evidence="2" id="KW-1185">Reference proteome</keyword>
<proteinExistence type="predicted"/>
<sequence>MVMNIFFKANSSTSIIIAFPNSITTFQTYLGWGSRKIWIVNQVSIVISSVLLKQLLIYKQYGRVMGCWKSPAATLCEHLALRQTVTSIRKISTDQWVNRSTLSVYEAPNLGFESGNQDQGDFILEKNVLKRLIIPGYRPKMWLKAIKFQIMVEGSIWYEVYSEDETPEKKFNLQRIKTFGKTVIMNSERLSHINDFIYK</sequence>
<gene>
    <name evidence="1" type="ORF">DERP_012056</name>
</gene>
<comment type="caution">
    <text evidence="1">The sequence shown here is derived from an EMBL/GenBank/DDBJ whole genome shotgun (WGS) entry which is preliminary data.</text>
</comment>
<reference evidence="1 2" key="2">
    <citation type="journal article" date="2022" name="Mol. Biol. Evol.">
        <title>Comparative Genomics Reveals Insights into the Divergent Evolution of Astigmatic Mites and Household Pest Adaptations.</title>
        <authorList>
            <person name="Xiong Q."/>
            <person name="Wan A.T."/>
            <person name="Liu X."/>
            <person name="Fung C.S."/>
            <person name="Xiao X."/>
            <person name="Malainual N."/>
            <person name="Hou J."/>
            <person name="Wang L."/>
            <person name="Wang M."/>
            <person name="Yang K.Y."/>
            <person name="Cui Y."/>
            <person name="Leung E.L."/>
            <person name="Nong W."/>
            <person name="Shin S.K."/>
            <person name="Au S.W."/>
            <person name="Jeong K.Y."/>
            <person name="Chew F.T."/>
            <person name="Hui J.H."/>
            <person name="Leung T.F."/>
            <person name="Tungtrongchitr A."/>
            <person name="Zhong N."/>
            <person name="Liu Z."/>
            <person name="Tsui S.K."/>
        </authorList>
    </citation>
    <scope>NUCLEOTIDE SEQUENCE [LARGE SCALE GENOMIC DNA]</scope>
    <source>
        <strain evidence="1">Derp</strain>
    </source>
</reference>
<evidence type="ECO:0000313" key="2">
    <source>
        <dbReference type="Proteomes" id="UP000887458"/>
    </source>
</evidence>
<evidence type="ECO:0000313" key="1">
    <source>
        <dbReference type="EMBL" id="KAH9413723.1"/>
    </source>
</evidence>
<dbReference type="Proteomes" id="UP000887458">
    <property type="component" value="Unassembled WGS sequence"/>
</dbReference>
<name>A0ABQ8ITT7_DERPT</name>
<protein>
    <submittedName>
        <fullName evidence="1">Uncharacterized protein</fullName>
    </submittedName>
</protein>
<organism evidence="1 2">
    <name type="scientific">Dermatophagoides pteronyssinus</name>
    <name type="common">European house dust mite</name>
    <dbReference type="NCBI Taxonomy" id="6956"/>
    <lineage>
        <taxon>Eukaryota</taxon>
        <taxon>Metazoa</taxon>
        <taxon>Ecdysozoa</taxon>
        <taxon>Arthropoda</taxon>
        <taxon>Chelicerata</taxon>
        <taxon>Arachnida</taxon>
        <taxon>Acari</taxon>
        <taxon>Acariformes</taxon>
        <taxon>Sarcoptiformes</taxon>
        <taxon>Astigmata</taxon>
        <taxon>Psoroptidia</taxon>
        <taxon>Analgoidea</taxon>
        <taxon>Pyroglyphidae</taxon>
        <taxon>Dermatophagoidinae</taxon>
        <taxon>Dermatophagoides</taxon>
    </lineage>
</organism>
<reference evidence="1 2" key="1">
    <citation type="journal article" date="2018" name="J. Allergy Clin. Immunol.">
        <title>High-quality assembly of Dermatophagoides pteronyssinus genome and transcriptome reveals a wide range of novel allergens.</title>
        <authorList>
            <person name="Liu X.Y."/>
            <person name="Yang K.Y."/>
            <person name="Wang M.Q."/>
            <person name="Kwok J.S."/>
            <person name="Zeng X."/>
            <person name="Yang Z."/>
            <person name="Xiao X.J."/>
            <person name="Lau C.P."/>
            <person name="Li Y."/>
            <person name="Huang Z.M."/>
            <person name="Ba J.G."/>
            <person name="Yim A.K."/>
            <person name="Ouyang C.Y."/>
            <person name="Ngai S.M."/>
            <person name="Chan T.F."/>
            <person name="Leung E.L."/>
            <person name="Liu L."/>
            <person name="Liu Z.G."/>
            <person name="Tsui S.K."/>
        </authorList>
    </citation>
    <scope>NUCLEOTIDE SEQUENCE [LARGE SCALE GENOMIC DNA]</scope>
    <source>
        <strain evidence="1">Derp</strain>
    </source>
</reference>
<dbReference type="EMBL" id="NJHN03000119">
    <property type="protein sequence ID" value="KAH9413723.1"/>
    <property type="molecule type" value="Genomic_DNA"/>
</dbReference>
<accession>A0ABQ8ITT7</accession>